<dbReference type="Proteomes" id="UP000070054">
    <property type="component" value="Unassembled WGS sequence"/>
</dbReference>
<dbReference type="PANTHER" id="PTHR33048:SF47">
    <property type="entry name" value="INTEGRAL MEMBRANE PROTEIN-RELATED"/>
    <property type="match status" value="1"/>
</dbReference>
<feature type="region of interest" description="Disordered" evidence="6">
    <location>
        <begin position="355"/>
        <end position="375"/>
    </location>
</feature>
<keyword evidence="2 7" id="KW-0812">Transmembrane</keyword>
<evidence type="ECO:0000313" key="9">
    <source>
        <dbReference type="EMBL" id="KXH30531.1"/>
    </source>
</evidence>
<proteinExistence type="inferred from homology"/>
<feature type="transmembrane region" description="Helical" evidence="7">
    <location>
        <begin position="133"/>
        <end position="150"/>
    </location>
</feature>
<name>A0A135S3U8_9PEZI</name>
<dbReference type="InterPro" id="IPR049326">
    <property type="entry name" value="Rhodopsin_dom_fungi"/>
</dbReference>
<comment type="caution">
    <text evidence="9">The sequence shown here is derived from an EMBL/GenBank/DDBJ whole genome shotgun (WGS) entry which is preliminary data.</text>
</comment>
<feature type="compositionally biased region" description="Gly residues" evidence="6">
    <location>
        <begin position="355"/>
        <end position="366"/>
    </location>
</feature>
<organism evidence="9 10">
    <name type="scientific">Colletotrichum nymphaeae SA-01</name>
    <dbReference type="NCBI Taxonomy" id="1460502"/>
    <lineage>
        <taxon>Eukaryota</taxon>
        <taxon>Fungi</taxon>
        <taxon>Dikarya</taxon>
        <taxon>Ascomycota</taxon>
        <taxon>Pezizomycotina</taxon>
        <taxon>Sordariomycetes</taxon>
        <taxon>Hypocreomycetidae</taxon>
        <taxon>Glomerellales</taxon>
        <taxon>Glomerellaceae</taxon>
        <taxon>Colletotrichum</taxon>
        <taxon>Colletotrichum acutatum species complex</taxon>
    </lineage>
</organism>
<accession>A0A135S3U8</accession>
<feature type="compositionally biased region" description="Polar residues" evidence="6">
    <location>
        <begin position="446"/>
        <end position="462"/>
    </location>
</feature>
<keyword evidence="4 7" id="KW-0472">Membrane</keyword>
<evidence type="ECO:0000256" key="4">
    <source>
        <dbReference type="ARBA" id="ARBA00023136"/>
    </source>
</evidence>
<feature type="transmembrane region" description="Helical" evidence="7">
    <location>
        <begin position="156"/>
        <end position="176"/>
    </location>
</feature>
<dbReference type="PANTHER" id="PTHR33048">
    <property type="entry name" value="PTH11-LIKE INTEGRAL MEMBRANE PROTEIN (AFU_ORTHOLOGUE AFUA_5G11245)"/>
    <property type="match status" value="1"/>
</dbReference>
<evidence type="ECO:0000256" key="3">
    <source>
        <dbReference type="ARBA" id="ARBA00022989"/>
    </source>
</evidence>
<keyword evidence="3 7" id="KW-1133">Transmembrane helix</keyword>
<sequence length="462" mass="50752">MNFIIRRRRAFLGASYGKLHQVTFSDAYMRHGDDKETSWLGTSASRTPGTRADCSLRVYPTTDSSFVTPESRHVTRRLNSIPSSLLSLGFPPGVSLLSTFEFPCGCNIRKMAATAATPPLHFTESPGYAGPKILQLNVALIVCTSIIVGLRQYVRAFIAKALGLDDVLAFIAWAVLTSESAMDIWRTFLILSYTTGFFVIAQTLGCVIYRLTQCSPLSHLWKPPFFPGKNCVPSEYQNTMMVVHQIVGLVLDFCLMGLPIWVIYTKMLWSKRAFQVICVFSVGIFVVATGCVRLAMMKKSQFLSDPTFNMSTIGIWTNLEGHVGLWVASFPALQPLIRIVSFKLGFRSKLQSYGGEGPSGTGGGGMRSKTGPWLSVPRSKAGYIRNGSGSDAADNHSERGLVPHYKGYDGTEMDAINATDGKVSRIQKQVEVEVRVDKALARSERPTYTSGQGSKSWVSTTT</sequence>
<evidence type="ECO:0000256" key="1">
    <source>
        <dbReference type="ARBA" id="ARBA00004141"/>
    </source>
</evidence>
<evidence type="ECO:0000313" key="10">
    <source>
        <dbReference type="Proteomes" id="UP000070054"/>
    </source>
</evidence>
<dbReference type="InterPro" id="IPR052337">
    <property type="entry name" value="SAT4-like"/>
</dbReference>
<protein>
    <recommendedName>
        <fullName evidence="8">Rhodopsin domain-containing protein</fullName>
    </recommendedName>
</protein>
<dbReference type="OrthoDB" id="5413793at2759"/>
<feature type="transmembrane region" description="Helical" evidence="7">
    <location>
        <begin position="242"/>
        <end position="264"/>
    </location>
</feature>
<dbReference type="AlphaFoldDB" id="A0A135S3U8"/>
<dbReference type="EMBL" id="JEMN01001656">
    <property type="protein sequence ID" value="KXH30531.1"/>
    <property type="molecule type" value="Genomic_DNA"/>
</dbReference>
<evidence type="ECO:0000259" key="8">
    <source>
        <dbReference type="Pfam" id="PF20684"/>
    </source>
</evidence>
<feature type="region of interest" description="Disordered" evidence="6">
    <location>
        <begin position="440"/>
        <end position="462"/>
    </location>
</feature>
<gene>
    <name evidence="9" type="ORF">CNYM01_02942</name>
</gene>
<keyword evidence="10" id="KW-1185">Reference proteome</keyword>
<evidence type="ECO:0000256" key="7">
    <source>
        <dbReference type="SAM" id="Phobius"/>
    </source>
</evidence>
<evidence type="ECO:0000256" key="2">
    <source>
        <dbReference type="ARBA" id="ARBA00022692"/>
    </source>
</evidence>
<reference evidence="9 10" key="1">
    <citation type="submission" date="2014-02" db="EMBL/GenBank/DDBJ databases">
        <title>The genome sequence of Colletotrichum nymphaeae SA-01.</title>
        <authorList>
            <person name="Baroncelli R."/>
            <person name="Thon M.R."/>
        </authorList>
    </citation>
    <scope>NUCLEOTIDE SEQUENCE [LARGE SCALE GENOMIC DNA]</scope>
    <source>
        <strain evidence="9 10">SA-01</strain>
    </source>
</reference>
<feature type="domain" description="Rhodopsin" evidence="8">
    <location>
        <begin position="185"/>
        <end position="338"/>
    </location>
</feature>
<dbReference type="GO" id="GO:0016020">
    <property type="term" value="C:membrane"/>
    <property type="evidence" value="ECO:0007669"/>
    <property type="project" value="UniProtKB-SubCell"/>
</dbReference>
<feature type="transmembrane region" description="Helical" evidence="7">
    <location>
        <begin position="276"/>
        <end position="296"/>
    </location>
</feature>
<evidence type="ECO:0000256" key="6">
    <source>
        <dbReference type="SAM" id="MobiDB-lite"/>
    </source>
</evidence>
<evidence type="ECO:0000256" key="5">
    <source>
        <dbReference type="ARBA" id="ARBA00038359"/>
    </source>
</evidence>
<dbReference type="Pfam" id="PF20684">
    <property type="entry name" value="Fung_rhodopsin"/>
    <property type="match status" value="1"/>
</dbReference>
<feature type="transmembrane region" description="Helical" evidence="7">
    <location>
        <begin position="188"/>
        <end position="211"/>
    </location>
</feature>
<comment type="similarity">
    <text evidence="5">Belongs to the SAT4 family.</text>
</comment>
<comment type="subcellular location">
    <subcellularLocation>
        <location evidence="1">Membrane</location>
        <topology evidence="1">Multi-pass membrane protein</topology>
    </subcellularLocation>
</comment>